<gene>
    <name evidence="3" type="ORF">D0Y96_01580</name>
</gene>
<feature type="compositionally biased region" description="Low complexity" evidence="1">
    <location>
        <begin position="187"/>
        <end position="200"/>
    </location>
</feature>
<dbReference type="GO" id="GO:0055085">
    <property type="term" value="P:transmembrane transport"/>
    <property type="evidence" value="ECO:0007669"/>
    <property type="project" value="InterPro"/>
</dbReference>
<dbReference type="RefSeq" id="WP_117297584.1">
    <property type="nucleotide sequence ID" value="NZ_QVQT02000001.1"/>
</dbReference>
<reference evidence="3 4" key="1">
    <citation type="submission" date="2018-08" db="EMBL/GenBank/DDBJ databases">
        <title>Acidipila sp. 4G-K13, an acidobacterium isolated from forest soil.</title>
        <authorList>
            <person name="Gao Z.-H."/>
            <person name="Qiu L.-H."/>
        </authorList>
    </citation>
    <scope>NUCLEOTIDE SEQUENCE [LARGE SCALE GENOMIC DNA]</scope>
    <source>
        <strain evidence="3 4">4G-K13</strain>
    </source>
</reference>
<dbReference type="AlphaFoldDB" id="A0A372ITM6"/>
<evidence type="ECO:0000313" key="3">
    <source>
        <dbReference type="EMBL" id="RFU18292.1"/>
    </source>
</evidence>
<dbReference type="InterPro" id="IPR037682">
    <property type="entry name" value="TonB_C"/>
</dbReference>
<dbReference type="Gene3D" id="3.30.1150.10">
    <property type="match status" value="1"/>
</dbReference>
<accession>A0A372ITM6</accession>
<name>A0A372ITM6_9BACT</name>
<feature type="compositionally biased region" description="Low complexity" evidence="1">
    <location>
        <begin position="401"/>
        <end position="418"/>
    </location>
</feature>
<feature type="region of interest" description="Disordered" evidence="1">
    <location>
        <begin position="187"/>
        <end position="235"/>
    </location>
</feature>
<comment type="caution">
    <text evidence="3">The sequence shown here is derived from an EMBL/GenBank/DDBJ whole genome shotgun (WGS) entry which is preliminary data.</text>
</comment>
<feature type="region of interest" description="Disordered" evidence="1">
    <location>
        <begin position="396"/>
        <end position="418"/>
    </location>
</feature>
<keyword evidence="4" id="KW-1185">Reference proteome</keyword>
<organism evidence="3 4">
    <name type="scientific">Paracidobacterium acidisoli</name>
    <dbReference type="NCBI Taxonomy" id="2303751"/>
    <lineage>
        <taxon>Bacteria</taxon>
        <taxon>Pseudomonadati</taxon>
        <taxon>Acidobacteriota</taxon>
        <taxon>Terriglobia</taxon>
        <taxon>Terriglobales</taxon>
        <taxon>Acidobacteriaceae</taxon>
        <taxon>Paracidobacterium</taxon>
    </lineage>
</organism>
<evidence type="ECO:0000256" key="1">
    <source>
        <dbReference type="SAM" id="MobiDB-lite"/>
    </source>
</evidence>
<dbReference type="Pfam" id="PF03544">
    <property type="entry name" value="TonB_C"/>
    <property type="match status" value="1"/>
</dbReference>
<feature type="compositionally biased region" description="Pro residues" evidence="1">
    <location>
        <begin position="202"/>
        <end position="216"/>
    </location>
</feature>
<dbReference type="EMBL" id="QVQT01000001">
    <property type="protein sequence ID" value="RFU18292.1"/>
    <property type="molecule type" value="Genomic_DNA"/>
</dbReference>
<dbReference type="Proteomes" id="UP000264702">
    <property type="component" value="Unassembled WGS sequence"/>
</dbReference>
<protein>
    <recommendedName>
        <fullName evidence="2">TonB C-terminal domain-containing protein</fullName>
    </recommendedName>
</protein>
<dbReference type="OrthoDB" id="118545at2"/>
<feature type="domain" description="TonB C-terminal" evidence="2">
    <location>
        <begin position="314"/>
        <end position="384"/>
    </location>
</feature>
<evidence type="ECO:0000259" key="2">
    <source>
        <dbReference type="Pfam" id="PF03544"/>
    </source>
</evidence>
<sequence length="418" mass="45034">MKNASLKSAWSTALILSFAGGATPRYIQAEPSAIAGAMGQAAPAQSYKLPQADITEQEIRQRLTGKQLFLRGLWLDDDLNFDARGDLMSHSPTGSFTLCAVEIQRVRLTKHTLELEGVRYGIHFLGESPWPEQATSYDRIRLTSKKKVLKISINRADVILPKQTPEEKAALKKQEKETGHISGVYSSAEAAADAAKEASANTPPPPPPPPPPPTPTPGASATTDQKVSEQPAGNVTVSSYDEASAMMRTALDRIFASSIDAQMIAAMPEYWRYFYQAQQDHKSIEPTDASIVRPGPGVQGPKIVHTVEPASNEYAQENEIAGIAIYKIILDPEGKPLGVAIYRPIGFGLDENAVDAIHKSTFTGATREGKPVTSVINLTVSFRIYSERTARIGSGEVRNISGNGSASSSPSPANTDQH</sequence>
<dbReference type="SUPFAM" id="SSF74653">
    <property type="entry name" value="TolA/TonB C-terminal domain"/>
    <property type="match status" value="1"/>
</dbReference>
<proteinExistence type="predicted"/>
<evidence type="ECO:0000313" key="4">
    <source>
        <dbReference type="Proteomes" id="UP000264702"/>
    </source>
</evidence>